<evidence type="ECO:0000313" key="3">
    <source>
        <dbReference type="Proteomes" id="UP000094112"/>
    </source>
</evidence>
<feature type="compositionally biased region" description="Low complexity" evidence="1">
    <location>
        <begin position="7"/>
        <end position="18"/>
    </location>
</feature>
<dbReference type="Proteomes" id="UP000094112">
    <property type="component" value="Unassembled WGS sequence"/>
</dbReference>
<dbReference type="OrthoDB" id="2357318at2759"/>
<evidence type="ECO:0000256" key="1">
    <source>
        <dbReference type="SAM" id="MobiDB-lite"/>
    </source>
</evidence>
<reference evidence="2 3" key="1">
    <citation type="journal article" date="2016" name="Proc. Natl. Acad. Sci. U.S.A.">
        <title>Comparative genomics of biotechnologically important yeasts.</title>
        <authorList>
            <person name="Riley R."/>
            <person name="Haridas S."/>
            <person name="Wolfe K.H."/>
            <person name="Lopes M.R."/>
            <person name="Hittinger C.T."/>
            <person name="Goeker M."/>
            <person name="Salamov A.A."/>
            <person name="Wisecaver J.H."/>
            <person name="Long T.M."/>
            <person name="Calvey C.H."/>
            <person name="Aerts A.L."/>
            <person name="Barry K.W."/>
            <person name="Choi C."/>
            <person name="Clum A."/>
            <person name="Coughlan A.Y."/>
            <person name="Deshpande S."/>
            <person name="Douglass A.P."/>
            <person name="Hanson S.J."/>
            <person name="Klenk H.-P."/>
            <person name="LaButti K.M."/>
            <person name="Lapidus A."/>
            <person name="Lindquist E.A."/>
            <person name="Lipzen A.M."/>
            <person name="Meier-Kolthoff J.P."/>
            <person name="Ohm R.A."/>
            <person name="Otillar R.P."/>
            <person name="Pangilinan J.L."/>
            <person name="Peng Y."/>
            <person name="Rokas A."/>
            <person name="Rosa C.A."/>
            <person name="Scheuner C."/>
            <person name="Sibirny A.A."/>
            <person name="Slot J.C."/>
            <person name="Stielow J.B."/>
            <person name="Sun H."/>
            <person name="Kurtzman C.P."/>
            <person name="Blackwell M."/>
            <person name="Grigoriev I.V."/>
            <person name="Jeffries T.W."/>
        </authorList>
    </citation>
    <scope>NUCLEOTIDE SEQUENCE [LARGE SCALE GENOMIC DNA]</scope>
    <source>
        <strain evidence="3">ATCC 58044 / CBS 1984 / NCYC 433 / NRRL Y-366-8</strain>
    </source>
</reference>
<dbReference type="STRING" id="683960.A0A1E3P6Y8"/>
<dbReference type="PANTHER" id="PTHR39214">
    <property type="entry name" value="MICROBODY (PEROXISOME) BIOGENESIS PROTEIN PEROXIN 8 (EUROFUNG)"/>
    <property type="match status" value="1"/>
</dbReference>
<gene>
    <name evidence="2" type="ORF">WICANDRAFT_104233</name>
</gene>
<protein>
    <recommendedName>
        <fullName evidence="4">Peroxisomal membrane protein PEX17</fullName>
    </recommendedName>
</protein>
<organism evidence="2 3">
    <name type="scientific">Wickerhamomyces anomalus (strain ATCC 58044 / CBS 1984 / NCYC 433 / NRRL Y-366-8)</name>
    <name type="common">Yeast</name>
    <name type="synonym">Hansenula anomala</name>
    <dbReference type="NCBI Taxonomy" id="683960"/>
    <lineage>
        <taxon>Eukaryota</taxon>
        <taxon>Fungi</taxon>
        <taxon>Dikarya</taxon>
        <taxon>Ascomycota</taxon>
        <taxon>Saccharomycotina</taxon>
        <taxon>Saccharomycetes</taxon>
        <taxon>Phaffomycetales</taxon>
        <taxon>Wickerhamomycetaceae</taxon>
        <taxon>Wickerhamomyces</taxon>
    </lineage>
</organism>
<dbReference type="PANTHER" id="PTHR39214:SF1">
    <property type="entry name" value="MICROBODY (PEROXISOME) BIOGENESIS PROTEIN PEROXIN 8 (EUROFUNG)"/>
    <property type="match status" value="1"/>
</dbReference>
<proteinExistence type="predicted"/>
<keyword evidence="3" id="KW-1185">Reference proteome</keyword>
<evidence type="ECO:0000313" key="2">
    <source>
        <dbReference type="EMBL" id="ODQ61118.1"/>
    </source>
</evidence>
<sequence>MYRLGSQGRAAQQRLQQQPYSSTVEFQTPSSQAQNDVNLLLSALKTPGNLSSTNLLSYIVHYLPRVRNEGNLKLLMDAFFSNRVIFPEQIHLEETYMIIEAIKATFDSKIRVSEPTLPLTKFFHGVVTSIFESGVEPWKKILVITGVILSQSTYQEQSIPETKHYFQTTYGSLINLNHELIMRVFQTTSINSEEVNALTAISLSCSLPFFSPSQRQHVPHESILLFTIHLIFQSPYGLGNHSTEFLAGSNSPVVKHLSRLSFLIENSLVHGVSFGVLDSTLNIILRFSETLHLRSANTDQSWNVLKNGIFAVVIIFQGFVSYLLKLSNRLSKQHYSSIATKILQTFFHLSFILEKIGTGGFQAYNFVYISSLDALLQYSHQSAEALGSYFTKNINLHSNDHYQVSKTLFTLTFFETLCQTTSIEYYENTISPIVDFIIHTTTHSRPLIEAAHSVVIATFIPTNSHIIASTAIPYLHTVLSQFPQLLSATQLRIAIETIARAVAPPSEAHQLNKDNLREVLHTLYIRCLNTRPGLPIPTSQPISQGQESDNNQPMTVRTGIIAALISTLPYLPTQILNNWLNNIWELTESSDPIEFQFCEKNLWEMISEGFDMQRGNVGINWWYNRGNNVEAKL</sequence>
<dbReference type="InterPro" id="IPR055334">
    <property type="entry name" value="PEX8-like"/>
</dbReference>
<dbReference type="GeneID" id="30197652"/>
<dbReference type="RefSeq" id="XP_019040325.1">
    <property type="nucleotide sequence ID" value="XM_019180406.1"/>
</dbReference>
<feature type="region of interest" description="Disordered" evidence="1">
    <location>
        <begin position="1"/>
        <end position="29"/>
    </location>
</feature>
<evidence type="ECO:0008006" key="4">
    <source>
        <dbReference type="Google" id="ProtNLM"/>
    </source>
</evidence>
<dbReference type="AlphaFoldDB" id="A0A1E3P6Y8"/>
<dbReference type="EMBL" id="KV454209">
    <property type="protein sequence ID" value="ODQ61118.1"/>
    <property type="molecule type" value="Genomic_DNA"/>
</dbReference>
<name>A0A1E3P6Y8_WICAA</name>
<accession>A0A1E3P6Y8</accession>
<feature type="compositionally biased region" description="Polar residues" evidence="1">
    <location>
        <begin position="19"/>
        <end position="29"/>
    </location>
</feature>